<dbReference type="EMBL" id="CP040765">
    <property type="protein sequence ID" value="QDA36912.1"/>
    <property type="molecule type" value="Genomic_DNA"/>
</dbReference>
<protein>
    <submittedName>
        <fullName evidence="1">DUF1810 domain-containing protein</fullName>
    </submittedName>
</protein>
<dbReference type="KEGG" id="plia:E4191_22965"/>
<dbReference type="SUPFAM" id="SSF140736">
    <property type="entry name" value="Rv1873-like"/>
    <property type="match status" value="1"/>
</dbReference>
<geneLocation type="plasmid" evidence="1 2">
    <name>unnamed1</name>
</geneLocation>
<proteinExistence type="predicted"/>
<gene>
    <name evidence="1" type="ORF">E4191_22965</name>
</gene>
<keyword evidence="1" id="KW-0614">Plasmid</keyword>
<sequence length="133" mass="14423">MLAAAQGRADAVALPELEQGRKESHWMCFIFPQMLGLGHSMMCHLYGIEDRDEVRRYLAHPVLGSRLVAYVHAVLAHGDQSAEAIFGTFDASNLQSSATLFAADGSAAFDEILDTFSTASPIPRRNSVCVSPN</sequence>
<dbReference type="Gene3D" id="1.25.40.380">
    <property type="entry name" value="Protein of unknown function DUF1810"/>
    <property type="match status" value="1"/>
</dbReference>
<name>A0A4Y5STQ4_9RHOB</name>
<dbReference type="InterPro" id="IPR036287">
    <property type="entry name" value="Rv1873-like_sf"/>
</dbReference>
<dbReference type="Proteomes" id="UP000296374">
    <property type="component" value="Plasmid unnamed1"/>
</dbReference>
<dbReference type="RefSeq" id="WP_139616592.1">
    <property type="nucleotide sequence ID" value="NZ_CP040765.1"/>
</dbReference>
<dbReference type="AlphaFoldDB" id="A0A4Y5STQ4"/>
<evidence type="ECO:0000313" key="1">
    <source>
        <dbReference type="EMBL" id="QDA36912.1"/>
    </source>
</evidence>
<accession>A0A4Y5STQ4</accession>
<dbReference type="Pfam" id="PF08837">
    <property type="entry name" value="DUF1810"/>
    <property type="match status" value="1"/>
</dbReference>
<organism evidence="1 2">
    <name type="scientific">Paracoccus liaowanqingii</name>
    <dbReference type="NCBI Taxonomy" id="2560053"/>
    <lineage>
        <taxon>Bacteria</taxon>
        <taxon>Pseudomonadati</taxon>
        <taxon>Pseudomonadota</taxon>
        <taxon>Alphaproteobacteria</taxon>
        <taxon>Rhodobacterales</taxon>
        <taxon>Paracoccaceae</taxon>
        <taxon>Paracoccus</taxon>
    </lineage>
</organism>
<reference evidence="2" key="1">
    <citation type="submission" date="2019-05" db="EMBL/GenBank/DDBJ databases">
        <title>Tamlana fucoidanivorans sp. nov., isolated from the surface of algae collected from Fujian province in China.</title>
        <authorList>
            <person name="Li J."/>
        </authorList>
    </citation>
    <scope>NUCLEOTIDE SEQUENCE [LARGE SCALE GENOMIC DNA]</scope>
    <source>
        <strain evidence="2">2251</strain>
        <plasmid evidence="2">unnamed1</plasmid>
    </source>
</reference>
<dbReference type="InterPro" id="IPR014937">
    <property type="entry name" value="DUF1810"/>
</dbReference>
<evidence type="ECO:0000313" key="2">
    <source>
        <dbReference type="Proteomes" id="UP000296374"/>
    </source>
</evidence>